<evidence type="ECO:0000313" key="5">
    <source>
        <dbReference type="Proteomes" id="UP001500668"/>
    </source>
</evidence>
<dbReference type="EMBL" id="BAAACA010000015">
    <property type="protein sequence ID" value="GAA0599985.1"/>
    <property type="molecule type" value="Genomic_DNA"/>
</dbReference>
<keyword evidence="2" id="KW-0472">Membrane</keyword>
<feature type="compositionally biased region" description="Low complexity" evidence="1">
    <location>
        <begin position="26"/>
        <end position="37"/>
    </location>
</feature>
<reference evidence="5" key="1">
    <citation type="journal article" date="2019" name="Int. J. Syst. Evol. Microbiol.">
        <title>The Global Catalogue of Microorganisms (GCM) 10K type strain sequencing project: providing services to taxonomists for standard genome sequencing and annotation.</title>
        <authorList>
            <consortium name="The Broad Institute Genomics Platform"/>
            <consortium name="The Broad Institute Genome Sequencing Center for Infectious Disease"/>
            <person name="Wu L."/>
            <person name="Ma J."/>
        </authorList>
    </citation>
    <scope>NUCLEOTIDE SEQUENCE [LARGE SCALE GENOMIC DNA]</scope>
    <source>
        <strain evidence="5">JCM 5067</strain>
    </source>
</reference>
<feature type="region of interest" description="Disordered" evidence="1">
    <location>
        <begin position="1"/>
        <end position="41"/>
    </location>
</feature>
<keyword evidence="5" id="KW-1185">Reference proteome</keyword>
<organism evidence="4 5">
    <name type="scientific">Streptomyces crystallinus</name>
    <dbReference type="NCBI Taxonomy" id="68191"/>
    <lineage>
        <taxon>Bacteria</taxon>
        <taxon>Bacillati</taxon>
        <taxon>Actinomycetota</taxon>
        <taxon>Actinomycetes</taxon>
        <taxon>Kitasatosporales</taxon>
        <taxon>Streptomycetaceae</taxon>
        <taxon>Streptomyces</taxon>
    </lineage>
</organism>
<feature type="domain" description="YdbS-like PH" evidence="3">
    <location>
        <begin position="452"/>
        <end position="524"/>
    </location>
</feature>
<keyword evidence="2" id="KW-0812">Transmembrane</keyword>
<proteinExistence type="predicted"/>
<dbReference type="PANTHER" id="PTHR34473">
    <property type="entry name" value="UPF0699 TRANSMEMBRANE PROTEIN YDBS"/>
    <property type="match status" value="1"/>
</dbReference>
<dbReference type="RefSeq" id="WP_344074272.1">
    <property type="nucleotide sequence ID" value="NZ_BAAACA010000015.1"/>
</dbReference>
<evidence type="ECO:0000256" key="1">
    <source>
        <dbReference type="SAM" id="MobiDB-lite"/>
    </source>
</evidence>
<comment type="caution">
    <text evidence="4">The sequence shown here is derived from an EMBL/GenBank/DDBJ whole genome shotgun (WGS) entry which is preliminary data.</text>
</comment>
<name>A0ABP3QYP3_9ACTN</name>
<feature type="transmembrane region" description="Helical" evidence="2">
    <location>
        <begin position="221"/>
        <end position="240"/>
    </location>
</feature>
<evidence type="ECO:0000313" key="4">
    <source>
        <dbReference type="EMBL" id="GAA0599985.1"/>
    </source>
</evidence>
<feature type="domain" description="YdbS-like PH" evidence="3">
    <location>
        <begin position="113"/>
        <end position="190"/>
    </location>
</feature>
<protein>
    <recommendedName>
        <fullName evidence="3">YdbS-like PH domain-containing protein</fullName>
    </recommendedName>
</protein>
<feature type="transmembrane region" description="Helical" evidence="2">
    <location>
        <begin position="59"/>
        <end position="83"/>
    </location>
</feature>
<dbReference type="PANTHER" id="PTHR34473:SF2">
    <property type="entry name" value="UPF0699 TRANSMEMBRANE PROTEIN YDBT"/>
    <property type="match status" value="1"/>
</dbReference>
<evidence type="ECO:0000259" key="3">
    <source>
        <dbReference type="Pfam" id="PF03703"/>
    </source>
</evidence>
<dbReference type="Proteomes" id="UP001500668">
    <property type="component" value="Unassembled WGS sequence"/>
</dbReference>
<sequence>MSGDRMSGAPAGGDRAGAPASPAPASPSAVSPLPDAAGSESPAQVAPADAWLRLDRRRVLVSTVLGAGLALGAGLPTALAMLGRVSGGWVFAVLFGWLVLPLGGGALAGYAGWRRTRYRIGPERAELHTGLLLVKRRSLARERIRSVDLTANPLLRILGLVRVRIGTGEHSGGESTLVLDPVGRAEGERLRRVLLARESAGPEGAHRTGELAALDAGWIRYAPVSFVAPALAGAAFGGLMQLSDWFGVQDEVVRWAGDRFQDTALGWIVLTVAALALVVGVVGALGLWVEMWWNYRLEREPGGTLRVRRGLFTARSLSIEERRLRGVELVEPLGVRLCGAARLDAIATGLATGEDDEHADHKTLLPPAPRAFASEVAARVLREPAAPTATALTAHPRAARARRLRWALLAALVPVAVLTFLGVLLSPVLLYGAAGLAAVGVPLAVALALDAYRNLGHGLDGAYLVARSGTVRRTTVALQRGGVIGWTVKQSLFQRRAGLLTLTATTAAGAGAYSVRDAAEAEALAFAAEAVPGLLEPFLIREPGPDGPAETR</sequence>
<dbReference type="Pfam" id="PF03703">
    <property type="entry name" value="bPH_2"/>
    <property type="match status" value="2"/>
</dbReference>
<feature type="transmembrane region" description="Helical" evidence="2">
    <location>
        <begin position="430"/>
        <end position="449"/>
    </location>
</feature>
<gene>
    <name evidence="4" type="ORF">GCM10010394_31840</name>
</gene>
<keyword evidence="2" id="KW-1133">Transmembrane helix</keyword>
<dbReference type="PROSITE" id="PS51318">
    <property type="entry name" value="TAT"/>
    <property type="match status" value="1"/>
</dbReference>
<dbReference type="InterPro" id="IPR006311">
    <property type="entry name" value="TAT_signal"/>
</dbReference>
<feature type="transmembrane region" description="Helical" evidence="2">
    <location>
        <begin position="89"/>
        <end position="113"/>
    </location>
</feature>
<dbReference type="InterPro" id="IPR005182">
    <property type="entry name" value="YdbS-like_PH"/>
</dbReference>
<feature type="transmembrane region" description="Helical" evidence="2">
    <location>
        <begin position="264"/>
        <end position="289"/>
    </location>
</feature>
<evidence type="ECO:0000256" key="2">
    <source>
        <dbReference type="SAM" id="Phobius"/>
    </source>
</evidence>
<accession>A0ABP3QYP3</accession>
<feature type="transmembrane region" description="Helical" evidence="2">
    <location>
        <begin position="406"/>
        <end position="424"/>
    </location>
</feature>